<dbReference type="PANTHER" id="PTHR46288">
    <property type="entry name" value="PHORBOL-ESTER/DAG-TYPE DOMAIN-CONTAINING PROTEIN"/>
    <property type="match status" value="1"/>
</dbReference>
<feature type="region of interest" description="Disordered" evidence="2">
    <location>
        <begin position="326"/>
        <end position="355"/>
    </location>
</feature>
<dbReference type="STRING" id="106549.A0A540MX08"/>
<feature type="domain" description="DC1" evidence="3">
    <location>
        <begin position="127"/>
        <end position="171"/>
    </location>
</feature>
<feature type="domain" description="DC1" evidence="3">
    <location>
        <begin position="11"/>
        <end position="58"/>
    </location>
</feature>
<organism evidence="4 5">
    <name type="scientific">Malus baccata</name>
    <name type="common">Siberian crab apple</name>
    <name type="synonym">Pyrus baccata</name>
    <dbReference type="NCBI Taxonomy" id="106549"/>
    <lineage>
        <taxon>Eukaryota</taxon>
        <taxon>Viridiplantae</taxon>
        <taxon>Streptophyta</taxon>
        <taxon>Embryophyta</taxon>
        <taxon>Tracheophyta</taxon>
        <taxon>Spermatophyta</taxon>
        <taxon>Magnoliopsida</taxon>
        <taxon>eudicotyledons</taxon>
        <taxon>Gunneridae</taxon>
        <taxon>Pentapetalae</taxon>
        <taxon>rosids</taxon>
        <taxon>fabids</taxon>
        <taxon>Rosales</taxon>
        <taxon>Rosaceae</taxon>
        <taxon>Amygdaloideae</taxon>
        <taxon>Maleae</taxon>
        <taxon>Malus</taxon>
    </lineage>
</organism>
<reference evidence="4 5" key="1">
    <citation type="journal article" date="2019" name="G3 (Bethesda)">
        <title>Sequencing of a Wild Apple (Malus baccata) Genome Unravels the Differences Between Cultivated and Wild Apple Species Regarding Disease Resistance and Cold Tolerance.</title>
        <authorList>
            <person name="Chen X."/>
        </authorList>
    </citation>
    <scope>NUCLEOTIDE SEQUENCE [LARGE SCALE GENOMIC DNA]</scope>
    <source>
        <strain evidence="5">cv. Shandingzi</strain>
        <tissue evidence="4">Leaves</tissue>
    </source>
</reference>
<feature type="region of interest" description="Disordered" evidence="2">
    <location>
        <begin position="388"/>
        <end position="426"/>
    </location>
</feature>
<dbReference type="SUPFAM" id="SSF57889">
    <property type="entry name" value="Cysteine-rich domain"/>
    <property type="match status" value="1"/>
</dbReference>
<accession>A0A540MX08</accession>
<keyword evidence="1" id="KW-0677">Repeat</keyword>
<evidence type="ECO:0000256" key="1">
    <source>
        <dbReference type="ARBA" id="ARBA00022737"/>
    </source>
</evidence>
<dbReference type="Pfam" id="PF03107">
    <property type="entry name" value="C1_2"/>
    <property type="match status" value="3"/>
</dbReference>
<dbReference type="InterPro" id="IPR046349">
    <property type="entry name" value="C1-like_sf"/>
</dbReference>
<dbReference type="Proteomes" id="UP000315295">
    <property type="component" value="Unassembled WGS sequence"/>
</dbReference>
<evidence type="ECO:0000313" key="5">
    <source>
        <dbReference type="Proteomes" id="UP000315295"/>
    </source>
</evidence>
<evidence type="ECO:0000313" key="4">
    <source>
        <dbReference type="EMBL" id="TQE03318.1"/>
    </source>
</evidence>
<protein>
    <recommendedName>
        <fullName evidence="3">DC1 domain-containing protein</fullName>
    </recommendedName>
</protein>
<comment type="caution">
    <text evidence="4">The sequence shown here is derived from an EMBL/GenBank/DDBJ whole genome shotgun (WGS) entry which is preliminary data.</text>
</comment>
<feature type="domain" description="DC1" evidence="3">
    <location>
        <begin position="69"/>
        <end position="116"/>
    </location>
</feature>
<evidence type="ECO:0000256" key="2">
    <source>
        <dbReference type="SAM" id="MobiDB-lite"/>
    </source>
</evidence>
<proteinExistence type="predicted"/>
<keyword evidence="5" id="KW-1185">Reference proteome</keyword>
<evidence type="ECO:0000259" key="3">
    <source>
        <dbReference type="Pfam" id="PF03107"/>
    </source>
</evidence>
<dbReference type="EMBL" id="VIEB01000157">
    <property type="protein sequence ID" value="TQE03318.1"/>
    <property type="molecule type" value="Genomic_DNA"/>
</dbReference>
<feature type="compositionally biased region" description="Basic and acidic residues" evidence="2">
    <location>
        <begin position="389"/>
        <end position="405"/>
    </location>
</feature>
<feature type="compositionally biased region" description="Polar residues" evidence="2">
    <location>
        <begin position="407"/>
        <end position="426"/>
    </location>
</feature>
<feature type="compositionally biased region" description="Polar residues" evidence="2">
    <location>
        <begin position="326"/>
        <end position="345"/>
    </location>
</feature>
<dbReference type="InterPro" id="IPR004146">
    <property type="entry name" value="DC1"/>
</dbReference>
<dbReference type="AlphaFoldDB" id="A0A540MX08"/>
<sequence length="513" mass="56922">MENQKLKFHHFSHEHPLELTNYSPSKQNKFCAGCELMIQSGKDYYSCPTCPFLLHQVCYNMPRKMRHPAHPSHYLNLHPSPPSSTKGALNCRACRTHVVGFYYDCADCGFYYHSLCSGLPFSIKTSSHPHALKLSFSPPFDLSCDLCNEPGYDQWLYRCHICEFDSHISCAIYNIQPGLEPTQNPIPPPPANGFTRQSSYSSGAFFGINEAENYNSEGNELLHLVRQIVFKGNIKSIGDKKVSSAAVTGWDKRLISPKQEFNFTTSKLGNGGSHQTDADMAITPLNSTDTATSVSEDITLTPSYQFSDAYFSIDLAKSTSYGQKIQANREGPNQGTLSYTDSTIPPNKVLSSAKPAKQPNYVNVSGTNYSIKIGPENKLNEAFLARNDTLTRKESGPKEMKRKASDTMWSSDTGNQSPKSDMDSNSPSCWLSCCNTGYERVSPTILPTWSPALGMPSWNLAVWNMIVGRVTSYTFEDIIVTSQTNKTGMILRSGHPKPCTRAPPLVAEYVQPT</sequence>
<name>A0A540MX08_MALBA</name>
<dbReference type="PANTHER" id="PTHR46288:SF17">
    <property type="entry name" value="CYSTEINE_HISTIDINE-RICH C1 DOMAIN PROTEIN"/>
    <property type="match status" value="1"/>
</dbReference>
<gene>
    <name evidence="4" type="ORF">C1H46_011044</name>
</gene>